<sequence>MRRVSLPVCFLLCASGDLNAERMSDIRNTKHNLSISGPGPVRATSESEVCVFCHTPHGALDIPAAPLWNRALSGATYTPYTSTSIDAQDTTAEPGGSSKLCLSCHDGTLAIGAVNVANGQANASISLQGTAAGGTIPEGSGALSGFTRRIGVDLTNDHPISFTYDSALALADGELRDPSIESHIATRASGQNPKPVVPLESDRLECVSCHDPHIRDTDISKNIKFLRLNRFQEGLPGNSFSEINDIVCLACHDKLGQRWVDSAHADPAVADETYKTIPADLREFPAGIAVWQASCLNCHDTHTVQGSRRLLREGSDALGGPTQARLGGAAAIESTCYQCHTNDASSVLNFSLEVPNIEDDFVLARHMPITSLDQPAGVEVHDISDADFSEDPLFLGKGDLNNRHAECTDCHNPHRLQRNTLFNGNGSNLTGTHDHGASHSNIASGVLRGTTGVEPVYGSASFHDLPLSYTLKRGDGGDGASNLAISPWVTREYQICLKCHSDYGYDDNNLYPVGDRPVLGDSIGTTTPGTNGLTQYTNQAREFQAPVAHQGFGSPGDSGADFDYLSNNQRSWHPVIAATGRDGLQRNQGDEDISSNWVPPFDSAVGSQTMYCSDCHGSGTAPGTVVPDGGANGRPWGPHGSNHNFILKGDWSADTGTGRPQDLCFKCHDYDVYAGGDRSVDSGFGRGDNLHAEHFERITGNRVKCMWCHVAVPHGWKNKGLLVNLNDVGPEAGLPPGTEVPIQTNAEVYNQEPYYFNAKLKVINFAQSGDWRPDNCGSASSNPDVGRDWMGAVCQNPP</sequence>
<keyword evidence="1" id="KW-0732">Signal</keyword>
<evidence type="ECO:0000313" key="4">
    <source>
        <dbReference type="Proteomes" id="UP000886674"/>
    </source>
</evidence>
<protein>
    <recommendedName>
        <fullName evidence="2">Cytochrome c-552/4 domain-containing protein</fullName>
    </recommendedName>
</protein>
<evidence type="ECO:0000259" key="2">
    <source>
        <dbReference type="Pfam" id="PF13435"/>
    </source>
</evidence>
<dbReference type="PANTHER" id="PTHR35038">
    <property type="entry name" value="DISSIMILATORY SULFITE REDUCTASE SIRA"/>
    <property type="match status" value="1"/>
</dbReference>
<gene>
    <name evidence="3" type="ORF">JAY77_22755</name>
</gene>
<reference evidence="3" key="1">
    <citation type="journal article" date="2021" name="Proc. Natl. Acad. Sci. U.S.A.">
        <title>Global biogeography of chemosynthetic symbionts reveals both localized and globally distributed symbiont groups. .</title>
        <authorList>
            <person name="Osvatic J.T."/>
            <person name="Wilkins L.G.E."/>
            <person name="Leibrecht L."/>
            <person name="Leray M."/>
            <person name="Zauner S."/>
            <person name="Polzin J."/>
            <person name="Camacho Y."/>
            <person name="Gros O."/>
            <person name="van Gils J.A."/>
            <person name="Eisen J.A."/>
            <person name="Petersen J.M."/>
            <person name="Yuen B."/>
        </authorList>
    </citation>
    <scope>NUCLEOTIDE SEQUENCE</scope>
    <source>
        <strain evidence="3">MAGclacostrist055</strain>
    </source>
</reference>
<comment type="caution">
    <text evidence="3">The sequence shown here is derived from an EMBL/GenBank/DDBJ whole genome shotgun (WGS) entry which is preliminary data.</text>
</comment>
<dbReference type="InterPro" id="IPR051829">
    <property type="entry name" value="Multiheme_Cytochr_ET"/>
</dbReference>
<evidence type="ECO:0000256" key="1">
    <source>
        <dbReference type="ARBA" id="ARBA00022729"/>
    </source>
</evidence>
<dbReference type="Pfam" id="PF13435">
    <property type="entry name" value="Cytochrome_C554"/>
    <property type="match status" value="1"/>
</dbReference>
<dbReference type="InterPro" id="IPR036280">
    <property type="entry name" value="Multihaem_cyt_sf"/>
</dbReference>
<dbReference type="InterPro" id="IPR023155">
    <property type="entry name" value="Cyt_c-552/4"/>
</dbReference>
<dbReference type="SUPFAM" id="SSF48695">
    <property type="entry name" value="Multiheme cytochromes"/>
    <property type="match status" value="2"/>
</dbReference>
<organism evidence="3 4">
    <name type="scientific">Candidatus Thiodiazotropha taylori</name>
    <dbReference type="NCBI Taxonomy" id="2792791"/>
    <lineage>
        <taxon>Bacteria</taxon>
        <taxon>Pseudomonadati</taxon>
        <taxon>Pseudomonadota</taxon>
        <taxon>Gammaproteobacteria</taxon>
        <taxon>Chromatiales</taxon>
        <taxon>Sedimenticolaceae</taxon>
        <taxon>Candidatus Thiodiazotropha</taxon>
    </lineage>
</organism>
<evidence type="ECO:0000313" key="3">
    <source>
        <dbReference type="EMBL" id="MCG7980954.1"/>
    </source>
</evidence>
<dbReference type="Gene3D" id="1.10.1130.10">
    <property type="entry name" value="Flavocytochrome C3, Chain A"/>
    <property type="match status" value="1"/>
</dbReference>
<dbReference type="PANTHER" id="PTHR35038:SF6">
    <property type="entry name" value="SURFACE LOCALIZED DECAHEME CYTOCHROME C LIPOPROTEIN"/>
    <property type="match status" value="1"/>
</dbReference>
<dbReference type="Proteomes" id="UP000886674">
    <property type="component" value="Unassembled WGS sequence"/>
</dbReference>
<proteinExistence type="predicted"/>
<accession>A0A9E4NQ65</accession>
<dbReference type="GO" id="GO:0016491">
    <property type="term" value="F:oxidoreductase activity"/>
    <property type="evidence" value="ECO:0007669"/>
    <property type="project" value="TreeGrafter"/>
</dbReference>
<dbReference type="EMBL" id="JAEPCR010000177">
    <property type="protein sequence ID" value="MCG7980954.1"/>
    <property type="molecule type" value="Genomic_DNA"/>
</dbReference>
<name>A0A9E4NQ65_9GAMM</name>
<feature type="domain" description="Cytochrome c-552/4" evidence="2">
    <location>
        <begin position="247"/>
        <end position="305"/>
    </location>
</feature>
<dbReference type="AlphaFoldDB" id="A0A9E4NQ65"/>